<comment type="caution">
    <text evidence="1">The sequence shown here is derived from an EMBL/GenBank/DDBJ whole genome shotgun (WGS) entry which is preliminary data.</text>
</comment>
<gene>
    <name evidence="1" type="ORF">H4R21_000492</name>
</gene>
<protein>
    <submittedName>
        <fullName evidence="1">Uncharacterized protein</fullName>
    </submittedName>
</protein>
<dbReference type="EMBL" id="JANBUN010000060">
    <property type="protein sequence ID" value="KAJ2807397.1"/>
    <property type="molecule type" value="Genomic_DNA"/>
</dbReference>
<proteinExistence type="predicted"/>
<accession>A0ACC1LF09</accession>
<keyword evidence="2" id="KW-1185">Reference proteome</keyword>
<evidence type="ECO:0000313" key="2">
    <source>
        <dbReference type="Proteomes" id="UP001140087"/>
    </source>
</evidence>
<dbReference type="Proteomes" id="UP001140087">
    <property type="component" value="Unassembled WGS sequence"/>
</dbReference>
<feature type="non-terminal residue" evidence="1">
    <location>
        <position position="1"/>
    </location>
</feature>
<sequence length="174" mass="18359">TISAVVCLLAALGTAAAVMAPVARDATVAYNGMTCENNVPCNSIPMGLAPTVLSFKGNRDYERILLGFDLPTSGLPRKCILHIPAAVDGARYNLTVSATDNDWDEATVTGANKDIDGFQVAAVEWPATSVDIKYACDESTGSKLSLWVDAVSGGVTFHSLQSGRADVFVLEYEL</sequence>
<name>A0ACC1LF09_9FUNG</name>
<reference evidence="1" key="1">
    <citation type="submission" date="2022-07" db="EMBL/GenBank/DDBJ databases">
        <title>Phylogenomic reconstructions and comparative analyses of Kickxellomycotina fungi.</title>
        <authorList>
            <person name="Reynolds N.K."/>
            <person name="Stajich J.E."/>
            <person name="Barry K."/>
            <person name="Grigoriev I.V."/>
            <person name="Crous P."/>
            <person name="Smith M.E."/>
        </authorList>
    </citation>
    <scope>NUCLEOTIDE SEQUENCE</scope>
    <source>
        <strain evidence="1">BCRC 34780</strain>
    </source>
</reference>
<organism evidence="1 2">
    <name type="scientific">Coemansia helicoidea</name>
    <dbReference type="NCBI Taxonomy" id="1286919"/>
    <lineage>
        <taxon>Eukaryota</taxon>
        <taxon>Fungi</taxon>
        <taxon>Fungi incertae sedis</taxon>
        <taxon>Zoopagomycota</taxon>
        <taxon>Kickxellomycotina</taxon>
        <taxon>Kickxellomycetes</taxon>
        <taxon>Kickxellales</taxon>
        <taxon>Kickxellaceae</taxon>
        <taxon>Coemansia</taxon>
    </lineage>
</organism>
<evidence type="ECO:0000313" key="1">
    <source>
        <dbReference type="EMBL" id="KAJ2807397.1"/>
    </source>
</evidence>